<name>A0A481YW85_9VIRU</name>
<proteinExistence type="predicted"/>
<accession>A0A481YW85</accession>
<reference evidence="1" key="1">
    <citation type="journal article" date="2019" name="MBio">
        <title>Virus Genomes from Deep Sea Sediments Expand the Ocean Megavirome and Support Independent Origins of Viral Gigantism.</title>
        <authorList>
            <person name="Backstrom D."/>
            <person name="Yutin N."/>
            <person name="Jorgensen S.L."/>
            <person name="Dharamshi J."/>
            <person name="Homa F."/>
            <person name="Zaremba-Niedwiedzka K."/>
            <person name="Spang A."/>
            <person name="Wolf Y.I."/>
            <person name="Koonin E.V."/>
            <person name="Ettema T.J."/>
        </authorList>
    </citation>
    <scope>NUCLEOTIDE SEQUENCE</scope>
</reference>
<organism evidence="1">
    <name type="scientific">Marseillevirus LCMAC103</name>
    <dbReference type="NCBI Taxonomy" id="2506604"/>
    <lineage>
        <taxon>Viruses</taxon>
        <taxon>Varidnaviria</taxon>
        <taxon>Bamfordvirae</taxon>
        <taxon>Nucleocytoviricota</taxon>
        <taxon>Megaviricetes</taxon>
        <taxon>Pimascovirales</taxon>
        <taxon>Pimascovirales incertae sedis</taxon>
        <taxon>Marseilleviridae</taxon>
    </lineage>
</organism>
<dbReference type="EMBL" id="MK500340">
    <property type="protein sequence ID" value="QBK87035.1"/>
    <property type="molecule type" value="Genomic_DNA"/>
</dbReference>
<gene>
    <name evidence="1" type="ORF">LCMAC103_03790</name>
</gene>
<evidence type="ECO:0000313" key="1">
    <source>
        <dbReference type="EMBL" id="QBK87035.1"/>
    </source>
</evidence>
<protein>
    <submittedName>
        <fullName evidence="1">Uncharacterized protein</fullName>
    </submittedName>
</protein>
<sequence>MADTLLARIPNTAITVRAGSGTIDVTSYLTQITNAGASAVTLGAGRTPGQRKRLQLTATGGDAVLSSTLLAGGTTITFSAVGDVAELLWDGALWRAISLSNVAGTAATPVLA</sequence>